<organism evidence="3 4">
    <name type="scientific">Trichoderma simmonsii</name>
    <dbReference type="NCBI Taxonomy" id="1491479"/>
    <lineage>
        <taxon>Eukaryota</taxon>
        <taxon>Fungi</taxon>
        <taxon>Dikarya</taxon>
        <taxon>Ascomycota</taxon>
        <taxon>Pezizomycotina</taxon>
        <taxon>Sordariomycetes</taxon>
        <taxon>Hypocreomycetidae</taxon>
        <taxon>Hypocreales</taxon>
        <taxon>Hypocreaceae</taxon>
        <taxon>Trichoderma</taxon>
    </lineage>
</organism>
<dbReference type="SUPFAM" id="SSF81383">
    <property type="entry name" value="F-box domain"/>
    <property type="match status" value="1"/>
</dbReference>
<dbReference type="Proteomes" id="UP000826661">
    <property type="component" value="Chromosome VII"/>
</dbReference>
<evidence type="ECO:0000259" key="2">
    <source>
        <dbReference type="PROSITE" id="PS50181"/>
    </source>
</evidence>
<evidence type="ECO:0000313" key="3">
    <source>
        <dbReference type="EMBL" id="QYT06011.1"/>
    </source>
</evidence>
<feature type="region of interest" description="Disordered" evidence="1">
    <location>
        <begin position="482"/>
        <end position="511"/>
    </location>
</feature>
<dbReference type="EMBL" id="CP075870">
    <property type="protein sequence ID" value="QYT06011.1"/>
    <property type="molecule type" value="Genomic_DNA"/>
</dbReference>
<evidence type="ECO:0000313" key="4">
    <source>
        <dbReference type="Proteomes" id="UP000826661"/>
    </source>
</evidence>
<feature type="region of interest" description="Disordered" evidence="1">
    <location>
        <begin position="36"/>
        <end position="61"/>
    </location>
</feature>
<keyword evidence="4" id="KW-1185">Reference proteome</keyword>
<name>A0A8G0LUG0_9HYPO</name>
<evidence type="ECO:0000256" key="1">
    <source>
        <dbReference type="SAM" id="MobiDB-lite"/>
    </source>
</evidence>
<dbReference type="AlphaFoldDB" id="A0A8G0LUG0"/>
<feature type="region of interest" description="Disordered" evidence="1">
    <location>
        <begin position="290"/>
        <end position="310"/>
    </location>
</feature>
<gene>
    <name evidence="3" type="ORF">H0G86_012877</name>
</gene>
<reference evidence="3 4" key="1">
    <citation type="journal article" date="2021" name="BMC Genomics">
        <title>Telomere-to-telomere genome assembly of asparaginase-producing Trichoderma simmonsii.</title>
        <authorList>
            <person name="Chung D."/>
            <person name="Kwon Y.M."/>
            <person name="Yang Y."/>
        </authorList>
    </citation>
    <scope>NUCLEOTIDE SEQUENCE [LARGE SCALE GENOMIC DNA]</scope>
    <source>
        <strain evidence="3 4">GH-Sj1</strain>
    </source>
</reference>
<dbReference type="PROSITE" id="PS50181">
    <property type="entry name" value="FBOX"/>
    <property type="match status" value="1"/>
</dbReference>
<feature type="domain" description="F-box" evidence="2">
    <location>
        <begin position="113"/>
        <end position="158"/>
    </location>
</feature>
<proteinExistence type="predicted"/>
<accession>A0A8G0LUG0</accession>
<sequence length="991" mass="110387">MPLVGTALSIDRLLGLHLFDSAFSVAGQKVRPPISANRAASTATNRPATPSALPTSSSSSASSFYSSRTSSSSHSLSSALTLLGFIARNAEPSSTVPSPPGSTASPLSSPIATWPMAQLPVEIFEIITRYLSRADIQALRLVCREFEAKVSAQYFRNVVVPFRSELYTNLDRDENNVIASRLFSSGMRIFESFGPHILRFALSLELDEFTLAYPPVKPAQEAVAAFWGIYRWPHETYHRYTDLEGLEQTADETESMKKALRCLTKVTNLGLCCDAGLGFLVGPDQAQRKISNPDPVFGTQDWRPDSRSRNHEATVTVSDFNGVPRDLTNATAQHDNFKRRILEKMIADAGFAGFYIHEAIDLLLETEGVTISNIDFDEREAIVVEEQPPQPQQATDRDRRHTRRGAHRLFNPQLAAQQQIMPTLHAAPVLQHPQPPNNHHLHQLQQIHPPQLQFHVPNPMGMGFQWAANHHANLPPIPARHRRTADTLAQQEREREQAAAQEATSRQPLIPTNLTRAQKELLLELEWAHRAMIQSYVISIIDNAGDGCFRNLTNVTIAKIPSAHIHIFCRKELWESLPCVKNVSIAVIADWRKISKPSPGVVADTHMSPVEAVPKAYKLLNDYIGRRDTIENVHFEWICGGEFARGPYQRGQYILPAPFVESADMMSAPDGAKDTDKLLAMPFVKHFSLKNCWVSPHVLMQTIRSMALRSLDKLEFESVSLSGPPVYPLQPGNVPQPALDDGGIPPALFQGLVGPMAGGPVAPPPIFPPVGMPVQMLLPEEQQPERLAMPDLFTWSGFCEHFSPSIKMRYLPRFRESADVDGDTTVRPEELSLPHPNKDSFLPYADQLNADEAQYNLSSISFKSCGYVFIDLRTLEIRALLPPEGQAAHAFANSLRHDMFHSMQYCKDKLLGRILPYMLTSEVKTLEQIFLMDHGWSKVYPSHVCDDAIADGFEMPGLGRFSGKLAKDFTLDTRVDMPHFCWNTGSLPVGL</sequence>
<dbReference type="InterPro" id="IPR036047">
    <property type="entry name" value="F-box-like_dom_sf"/>
</dbReference>
<protein>
    <submittedName>
        <fullName evidence="3">F-box domain-containing protein</fullName>
    </submittedName>
</protein>
<feature type="compositionally biased region" description="Low complexity" evidence="1">
    <location>
        <begin position="47"/>
        <end position="61"/>
    </location>
</feature>
<dbReference type="InterPro" id="IPR001810">
    <property type="entry name" value="F-box_dom"/>
</dbReference>